<protein>
    <submittedName>
        <fullName evidence="2">Uncharacterized protein</fullName>
    </submittedName>
</protein>
<proteinExistence type="predicted"/>
<keyword evidence="3" id="KW-1185">Reference proteome</keyword>
<name>A0ABQ7BYV0_BRACR</name>
<reference evidence="2 3" key="1">
    <citation type="journal article" date="2020" name="BMC Genomics">
        <title>Intraspecific diversification of the crop wild relative Brassica cretica Lam. using demographic model selection.</title>
        <authorList>
            <person name="Kioukis A."/>
            <person name="Michalopoulou V.A."/>
            <person name="Briers L."/>
            <person name="Pirintsos S."/>
            <person name="Studholme D.J."/>
            <person name="Pavlidis P."/>
            <person name="Sarris P.F."/>
        </authorList>
    </citation>
    <scope>NUCLEOTIDE SEQUENCE [LARGE SCALE GENOMIC DNA]</scope>
    <source>
        <strain evidence="3">cv. PFS-1207/04</strain>
    </source>
</reference>
<sequence length="61" mass="6781">MKTPLQKPSIAVPNSQKLLLGYQAPQPHSRPHKPVVGHQMRLRAETSKGLEQPIPPDPEKP</sequence>
<evidence type="ECO:0000313" key="2">
    <source>
        <dbReference type="EMBL" id="KAF3544576.1"/>
    </source>
</evidence>
<comment type="caution">
    <text evidence="2">The sequence shown here is derived from an EMBL/GenBank/DDBJ whole genome shotgun (WGS) entry which is preliminary data.</text>
</comment>
<dbReference type="EMBL" id="QGKV02000832">
    <property type="protein sequence ID" value="KAF3544576.1"/>
    <property type="molecule type" value="Genomic_DNA"/>
</dbReference>
<evidence type="ECO:0000256" key="1">
    <source>
        <dbReference type="SAM" id="MobiDB-lite"/>
    </source>
</evidence>
<organism evidence="2 3">
    <name type="scientific">Brassica cretica</name>
    <name type="common">Mustard</name>
    <dbReference type="NCBI Taxonomy" id="69181"/>
    <lineage>
        <taxon>Eukaryota</taxon>
        <taxon>Viridiplantae</taxon>
        <taxon>Streptophyta</taxon>
        <taxon>Embryophyta</taxon>
        <taxon>Tracheophyta</taxon>
        <taxon>Spermatophyta</taxon>
        <taxon>Magnoliopsida</taxon>
        <taxon>eudicotyledons</taxon>
        <taxon>Gunneridae</taxon>
        <taxon>Pentapetalae</taxon>
        <taxon>rosids</taxon>
        <taxon>malvids</taxon>
        <taxon>Brassicales</taxon>
        <taxon>Brassicaceae</taxon>
        <taxon>Brassiceae</taxon>
        <taxon>Brassica</taxon>
    </lineage>
</organism>
<dbReference type="Proteomes" id="UP000266723">
    <property type="component" value="Unassembled WGS sequence"/>
</dbReference>
<feature type="region of interest" description="Disordered" evidence="1">
    <location>
        <begin position="22"/>
        <end position="61"/>
    </location>
</feature>
<accession>A0ABQ7BYV0</accession>
<gene>
    <name evidence="2" type="ORF">DY000_02006670</name>
</gene>
<evidence type="ECO:0000313" key="3">
    <source>
        <dbReference type="Proteomes" id="UP000266723"/>
    </source>
</evidence>